<feature type="chain" id="PRO_5047058233" evidence="1">
    <location>
        <begin position="19"/>
        <end position="343"/>
    </location>
</feature>
<sequence>MRSFLKPAAGLACVVALAVTGCSPGAGGAAAAAPRGEGGAPGAGPAAGGSGGTAYAPYVSATTASAQDSAGSPSAYNLAFVIARGTSCTPAWNGDRAIGDPAVKARISRLRASGAAVRVSFGGESGTELAAACTGVPALAAAYGRALDAAGSARADFDVEGGVLSDAASVARRSEAVARLQRERPSLEVSFTLPVMPDGLDAGGLALLKSARSHGVRISAVDIMTMNYGESYAGDMGGYALASAQATHAQLRKVLGLSDAAAWRAMALTSMIGVNDVKGETLTLAGAARVREFAVRKKIAWVSMWATFRDQPCRTGAPEQHDAATDCSGVAQRPGAFAEAFSG</sequence>
<reference evidence="2 3" key="1">
    <citation type="submission" date="2023-03" db="EMBL/GenBank/DDBJ databases">
        <title>Draft genome sequence of Streptomyces sp. K1PA1 isolated from peat swamp forest in Thailand.</title>
        <authorList>
            <person name="Klaysubun C."/>
            <person name="Duangmal K."/>
        </authorList>
    </citation>
    <scope>NUCLEOTIDE SEQUENCE [LARGE SCALE GENOMIC DNA]</scope>
    <source>
        <strain evidence="2 3">K1PA1</strain>
    </source>
</reference>
<name>A0ABT6AB70_9ACTN</name>
<dbReference type="InterPro" id="IPR052750">
    <property type="entry name" value="GH18_Chitinase"/>
</dbReference>
<dbReference type="InterPro" id="IPR017853">
    <property type="entry name" value="GH"/>
</dbReference>
<dbReference type="Proteomes" id="UP001221150">
    <property type="component" value="Unassembled WGS sequence"/>
</dbReference>
<accession>A0ABT6AB70</accession>
<dbReference type="EMBL" id="JARJBB010000016">
    <property type="protein sequence ID" value="MDF3301902.1"/>
    <property type="molecule type" value="Genomic_DNA"/>
</dbReference>
<organism evidence="2 3">
    <name type="scientific">Streptomyces tropicalis</name>
    <dbReference type="NCBI Taxonomy" id="3034234"/>
    <lineage>
        <taxon>Bacteria</taxon>
        <taxon>Bacillati</taxon>
        <taxon>Actinomycetota</taxon>
        <taxon>Actinomycetes</taxon>
        <taxon>Kitasatosporales</taxon>
        <taxon>Streptomycetaceae</taxon>
        <taxon>Streptomyces</taxon>
    </lineage>
</organism>
<protein>
    <submittedName>
        <fullName evidence="2">Chitinase</fullName>
    </submittedName>
</protein>
<dbReference type="PROSITE" id="PS51257">
    <property type="entry name" value="PROKAR_LIPOPROTEIN"/>
    <property type="match status" value="1"/>
</dbReference>
<proteinExistence type="predicted"/>
<dbReference type="RefSeq" id="WP_276111477.1">
    <property type="nucleotide sequence ID" value="NZ_JARJBB010000016.1"/>
</dbReference>
<keyword evidence="1" id="KW-0732">Signal</keyword>
<gene>
    <name evidence="2" type="ORF">P3H78_25405</name>
</gene>
<evidence type="ECO:0000313" key="2">
    <source>
        <dbReference type="EMBL" id="MDF3301902.1"/>
    </source>
</evidence>
<dbReference type="CDD" id="cd06543">
    <property type="entry name" value="GH18_PF-ChiA-like"/>
    <property type="match status" value="1"/>
</dbReference>
<evidence type="ECO:0000256" key="1">
    <source>
        <dbReference type="SAM" id="SignalP"/>
    </source>
</evidence>
<dbReference type="Gene3D" id="3.20.20.80">
    <property type="entry name" value="Glycosidases"/>
    <property type="match status" value="1"/>
</dbReference>
<dbReference type="PANTHER" id="PTHR42976:SF1">
    <property type="entry name" value="GH18 DOMAIN-CONTAINING PROTEIN-RELATED"/>
    <property type="match status" value="1"/>
</dbReference>
<dbReference type="PANTHER" id="PTHR42976">
    <property type="entry name" value="BIFUNCTIONAL CHITINASE/LYSOZYME-RELATED"/>
    <property type="match status" value="1"/>
</dbReference>
<keyword evidence="3" id="KW-1185">Reference proteome</keyword>
<dbReference type="SUPFAM" id="SSF51445">
    <property type="entry name" value="(Trans)glycosidases"/>
    <property type="match status" value="1"/>
</dbReference>
<feature type="signal peptide" evidence="1">
    <location>
        <begin position="1"/>
        <end position="18"/>
    </location>
</feature>
<evidence type="ECO:0000313" key="3">
    <source>
        <dbReference type="Proteomes" id="UP001221150"/>
    </source>
</evidence>
<comment type="caution">
    <text evidence="2">The sequence shown here is derived from an EMBL/GenBank/DDBJ whole genome shotgun (WGS) entry which is preliminary data.</text>
</comment>